<dbReference type="EMBL" id="GU942936">
    <property type="protein sequence ID" value="ADD61599.1"/>
    <property type="molecule type" value="Genomic_DNA"/>
</dbReference>
<reference evidence="2" key="1">
    <citation type="journal article" date="2010" name="Genome Res.">
        <title>Functional metagenomics to mine the human gut microbiome for dietary fiber catabolic enzymes.</title>
        <authorList>
            <person name="Tasse L."/>
            <person name="Bercovici J."/>
            <person name="Pizzut-Serin S."/>
            <person name="Robe P."/>
            <person name="Tap J."/>
            <person name="Klopp C."/>
            <person name="Cantarel B.L."/>
            <person name="Coutinho P.M."/>
            <person name="Henrissat B."/>
            <person name="Leclerc M."/>
            <person name="Dore J."/>
            <person name="Monsan P."/>
            <person name="Remaud-Simeon M."/>
            <person name="Potocki-Veronese G."/>
        </authorList>
    </citation>
    <scope>NUCLEOTIDE SEQUENCE</scope>
</reference>
<dbReference type="AlphaFoldDB" id="D9ZE45"/>
<accession>D9ZE45</accession>
<protein>
    <recommendedName>
        <fullName evidence="1">VTC domain-containing protein</fullName>
    </recommendedName>
</protein>
<feature type="domain" description="VTC" evidence="1">
    <location>
        <begin position="8"/>
        <end position="226"/>
    </location>
</feature>
<dbReference type="Pfam" id="PF09359">
    <property type="entry name" value="VTC"/>
    <property type="match status" value="1"/>
</dbReference>
<sequence length="238" mass="28481">MGVKNIFKRYELKFMLTTQQYIQLKELMKKYMQGDEFGKSTICNLYFDTPDYLLIRHSIEKPVYKEKLRLRSYGTPKNDSTVFAELKKKYKSVVYKRRIGMSEQDAMKFLCERNPVKDTQITREIDYFLDFYNNPKPTVYLSYEREAFFSKTDSDFRMTFDRNILWRDYDLSLCKGVYGEPILKKNQVLLEVKTAAAIPMWLTMFLSENHIYKTSFSKYGTAYKTIFERSLKGEKHYA</sequence>
<evidence type="ECO:0000313" key="2">
    <source>
        <dbReference type="EMBL" id="ADD61599.1"/>
    </source>
</evidence>
<dbReference type="GO" id="GO:0006799">
    <property type="term" value="P:polyphosphate biosynthetic process"/>
    <property type="evidence" value="ECO:0007669"/>
    <property type="project" value="UniProtKB-ARBA"/>
</dbReference>
<dbReference type="Gene3D" id="3.20.100.30">
    <property type="entry name" value="VTC, catalytic tunnel domain"/>
    <property type="match status" value="1"/>
</dbReference>
<proteinExistence type="predicted"/>
<evidence type="ECO:0000259" key="1">
    <source>
        <dbReference type="Pfam" id="PF09359"/>
    </source>
</evidence>
<name>D9ZE45_9ZZZZ</name>
<dbReference type="CDD" id="cd07750">
    <property type="entry name" value="PolyPPase_VTC_like"/>
    <property type="match status" value="1"/>
</dbReference>
<dbReference type="InterPro" id="IPR018966">
    <property type="entry name" value="VTC_domain"/>
</dbReference>
<dbReference type="InterPro" id="IPR042267">
    <property type="entry name" value="VTC_sf"/>
</dbReference>
<organism evidence="2">
    <name type="scientific">uncultured organism</name>
    <dbReference type="NCBI Taxonomy" id="155900"/>
    <lineage>
        <taxon>unclassified sequences</taxon>
        <taxon>environmental samples</taxon>
    </lineage>
</organism>